<organism evidence="5 6">
    <name type="scientific">Prauserella alba</name>
    <dbReference type="NCBI Taxonomy" id="176898"/>
    <lineage>
        <taxon>Bacteria</taxon>
        <taxon>Bacillati</taxon>
        <taxon>Actinomycetota</taxon>
        <taxon>Actinomycetes</taxon>
        <taxon>Pseudonocardiales</taxon>
        <taxon>Pseudonocardiaceae</taxon>
        <taxon>Prauserella</taxon>
    </lineage>
</organism>
<dbReference type="Gene3D" id="3.40.605.10">
    <property type="entry name" value="Aldehyde Dehydrogenase, Chain A, domain 1"/>
    <property type="match status" value="1"/>
</dbReference>
<keyword evidence="6" id="KW-1185">Reference proteome</keyword>
<name>A0ABN1VG60_9PSEU</name>
<dbReference type="SUPFAM" id="SSF53720">
    <property type="entry name" value="ALDH-like"/>
    <property type="match status" value="1"/>
</dbReference>
<dbReference type="InterPro" id="IPR015590">
    <property type="entry name" value="Aldehyde_DH_dom"/>
</dbReference>
<feature type="active site" evidence="2">
    <location>
        <position position="253"/>
    </location>
</feature>
<protein>
    <submittedName>
        <fullName evidence="5">5-carboxymethyl-2-hydroxymuconate semialdehyde dehydrogenase</fullName>
    </submittedName>
</protein>
<comment type="similarity">
    <text evidence="3">Belongs to the aldehyde dehydrogenase family.</text>
</comment>
<comment type="caution">
    <text evidence="5">The sequence shown here is derived from an EMBL/GenBank/DDBJ whole genome shotgun (WGS) entry which is preliminary data.</text>
</comment>
<dbReference type="PROSITE" id="PS00687">
    <property type="entry name" value="ALDEHYDE_DEHYDR_GLU"/>
    <property type="match status" value="1"/>
</dbReference>
<dbReference type="InterPro" id="IPR050740">
    <property type="entry name" value="Aldehyde_DH_Superfamily"/>
</dbReference>
<gene>
    <name evidence="5" type="primary">hpaE</name>
    <name evidence="5" type="ORF">GCM10009675_32780</name>
</gene>
<dbReference type="PANTHER" id="PTHR43353">
    <property type="entry name" value="SUCCINATE-SEMIALDEHYDE DEHYDROGENASE, MITOCHONDRIAL"/>
    <property type="match status" value="1"/>
</dbReference>
<sequence length="485" mass="51192">MTSNAIPRPVNYIADDWRECETVPDAWNVDPNTREPVHRSVTTPPAELERALQHAERVYDVGRWDDDARRQRADVLERAAAIMETRAEEIARTDSLTSGTPISVTRKVAAFLPARIRSTAADLVRIPRVQALAADGRDVRLYRVPWGPAAILTPWNGPSFIPAAKVVSAMAAGCPVVLKPSEHAPSSAQIIVECFVQAGLPSGSLQLVHGTGDVGATLTADPRIKIVSFTGGPGAGRAIARAGAEDLKVLQLELGGNNPALVLDDADIEVAADGLVDGMTKLNGQWCEGPGKVLAHRDLVDPLFEALTERVAKLVVGHSLDADVDVGPVSNAPHFQTLQRRIDGLRDLGAAIHRPARLPDLDGFFLSPTVAAGADPAQATAELFGPVVSLHPVDSDEEALRIANANPSGLDAYVFGADTDRAIDVGSRILAGEVRVNGAKLADLGDDSAQSFWGPAGIGGHGPAESVRVFCGDRVVGVDSPDLPL</sequence>
<evidence type="ECO:0000256" key="2">
    <source>
        <dbReference type="PROSITE-ProRule" id="PRU10007"/>
    </source>
</evidence>
<feature type="domain" description="Aldehyde dehydrogenase" evidence="4">
    <location>
        <begin position="27"/>
        <end position="441"/>
    </location>
</feature>
<dbReference type="Proteomes" id="UP001500467">
    <property type="component" value="Unassembled WGS sequence"/>
</dbReference>
<reference evidence="5 6" key="1">
    <citation type="journal article" date="2019" name="Int. J. Syst. Evol. Microbiol.">
        <title>The Global Catalogue of Microorganisms (GCM) 10K type strain sequencing project: providing services to taxonomists for standard genome sequencing and annotation.</title>
        <authorList>
            <consortium name="The Broad Institute Genomics Platform"/>
            <consortium name="The Broad Institute Genome Sequencing Center for Infectious Disease"/>
            <person name="Wu L."/>
            <person name="Ma J."/>
        </authorList>
    </citation>
    <scope>NUCLEOTIDE SEQUENCE [LARGE SCALE GENOMIC DNA]</scope>
    <source>
        <strain evidence="5 6">JCM 13022</strain>
    </source>
</reference>
<evidence type="ECO:0000313" key="5">
    <source>
        <dbReference type="EMBL" id="GAA1209792.1"/>
    </source>
</evidence>
<accession>A0ABN1VG60</accession>
<dbReference type="InterPro" id="IPR016163">
    <property type="entry name" value="Ald_DH_C"/>
</dbReference>
<evidence type="ECO:0000256" key="3">
    <source>
        <dbReference type="RuleBase" id="RU003345"/>
    </source>
</evidence>
<evidence type="ECO:0000256" key="1">
    <source>
        <dbReference type="ARBA" id="ARBA00023002"/>
    </source>
</evidence>
<keyword evidence="1 3" id="KW-0560">Oxidoreductase</keyword>
<evidence type="ECO:0000313" key="6">
    <source>
        <dbReference type="Proteomes" id="UP001500467"/>
    </source>
</evidence>
<dbReference type="RefSeq" id="WP_253859246.1">
    <property type="nucleotide sequence ID" value="NZ_BAAALM010000012.1"/>
</dbReference>
<dbReference type="InterPro" id="IPR029510">
    <property type="entry name" value="Ald_DH_CS_GLU"/>
</dbReference>
<dbReference type="InterPro" id="IPR016162">
    <property type="entry name" value="Ald_DH_N"/>
</dbReference>
<dbReference type="EMBL" id="BAAALM010000012">
    <property type="protein sequence ID" value="GAA1209792.1"/>
    <property type="molecule type" value="Genomic_DNA"/>
</dbReference>
<proteinExistence type="inferred from homology"/>
<dbReference type="Gene3D" id="3.40.309.10">
    <property type="entry name" value="Aldehyde Dehydrogenase, Chain A, domain 2"/>
    <property type="match status" value="1"/>
</dbReference>
<dbReference type="InterPro" id="IPR016161">
    <property type="entry name" value="Ald_DH/histidinol_DH"/>
</dbReference>
<dbReference type="PANTHER" id="PTHR43353:SF3">
    <property type="entry name" value="ALDEHYDE DEHYDROGENASE-RELATED"/>
    <property type="match status" value="1"/>
</dbReference>
<dbReference type="CDD" id="cd07078">
    <property type="entry name" value="ALDH"/>
    <property type="match status" value="1"/>
</dbReference>
<dbReference type="Pfam" id="PF00171">
    <property type="entry name" value="Aldedh"/>
    <property type="match status" value="1"/>
</dbReference>
<evidence type="ECO:0000259" key="4">
    <source>
        <dbReference type="Pfam" id="PF00171"/>
    </source>
</evidence>